<accession>A0AAP0KYU0</accession>
<feature type="region of interest" description="Disordered" evidence="1">
    <location>
        <begin position="56"/>
        <end position="105"/>
    </location>
</feature>
<feature type="region of interest" description="Disordered" evidence="1">
    <location>
        <begin position="1"/>
        <end position="44"/>
    </location>
</feature>
<protein>
    <submittedName>
        <fullName evidence="2">Uncharacterized protein</fullName>
    </submittedName>
</protein>
<dbReference type="EMBL" id="JBBNAF010000003">
    <property type="protein sequence ID" value="KAK9160503.1"/>
    <property type="molecule type" value="Genomic_DNA"/>
</dbReference>
<feature type="compositionally biased region" description="Basic and acidic residues" evidence="1">
    <location>
        <begin position="7"/>
        <end position="17"/>
    </location>
</feature>
<sequence length="148" mass="16776">MKKRSEGKKEKKKEVTGRRKRGRRRSEKRESGTPARSSRIGRRACRRVMAATTLRRCSGEDDQRWPWKATPAARGREERRGLEAAGVAPGSLRGGDRAEAQARQRRSWPVVALRRGAVLRLWCGAAKKRAAVRHGGRRLDDAGEQLRR</sequence>
<proteinExistence type="predicted"/>
<name>A0AAP0KYU0_9MAGN</name>
<reference evidence="2 3" key="1">
    <citation type="submission" date="2024-01" db="EMBL/GenBank/DDBJ databases">
        <title>Genome assemblies of Stephania.</title>
        <authorList>
            <person name="Yang L."/>
        </authorList>
    </citation>
    <scope>NUCLEOTIDE SEQUENCE [LARGE SCALE GENOMIC DNA]</scope>
    <source>
        <strain evidence="2">YNDBR</strain>
        <tissue evidence="2">Leaf</tissue>
    </source>
</reference>
<evidence type="ECO:0000313" key="2">
    <source>
        <dbReference type="EMBL" id="KAK9160503.1"/>
    </source>
</evidence>
<organism evidence="2 3">
    <name type="scientific">Stephania yunnanensis</name>
    <dbReference type="NCBI Taxonomy" id="152371"/>
    <lineage>
        <taxon>Eukaryota</taxon>
        <taxon>Viridiplantae</taxon>
        <taxon>Streptophyta</taxon>
        <taxon>Embryophyta</taxon>
        <taxon>Tracheophyta</taxon>
        <taxon>Spermatophyta</taxon>
        <taxon>Magnoliopsida</taxon>
        <taxon>Ranunculales</taxon>
        <taxon>Menispermaceae</taxon>
        <taxon>Menispermoideae</taxon>
        <taxon>Cissampelideae</taxon>
        <taxon>Stephania</taxon>
    </lineage>
</organism>
<keyword evidence="3" id="KW-1185">Reference proteome</keyword>
<gene>
    <name evidence="2" type="ORF">Syun_006844</name>
</gene>
<evidence type="ECO:0000313" key="3">
    <source>
        <dbReference type="Proteomes" id="UP001420932"/>
    </source>
</evidence>
<dbReference type="Proteomes" id="UP001420932">
    <property type="component" value="Unassembled WGS sequence"/>
</dbReference>
<dbReference type="AlphaFoldDB" id="A0AAP0KYU0"/>
<evidence type="ECO:0000256" key="1">
    <source>
        <dbReference type="SAM" id="MobiDB-lite"/>
    </source>
</evidence>
<comment type="caution">
    <text evidence="2">The sequence shown here is derived from an EMBL/GenBank/DDBJ whole genome shotgun (WGS) entry which is preliminary data.</text>
</comment>